<evidence type="ECO:0000313" key="3">
    <source>
        <dbReference type="Proteomes" id="UP000580856"/>
    </source>
</evidence>
<feature type="region of interest" description="Disordered" evidence="1">
    <location>
        <begin position="85"/>
        <end position="110"/>
    </location>
</feature>
<gene>
    <name evidence="2" type="ORF">GGQ74_000498</name>
</gene>
<protein>
    <submittedName>
        <fullName evidence="2">Uncharacterized protein</fullName>
    </submittedName>
</protein>
<keyword evidence="3" id="KW-1185">Reference proteome</keyword>
<organism evidence="2 3">
    <name type="scientific">Desulfobaculum xiamenense</name>
    <dbReference type="NCBI Taxonomy" id="995050"/>
    <lineage>
        <taxon>Bacteria</taxon>
        <taxon>Pseudomonadati</taxon>
        <taxon>Thermodesulfobacteriota</taxon>
        <taxon>Desulfovibrionia</taxon>
        <taxon>Desulfovibrionales</taxon>
        <taxon>Desulfovibrionaceae</taxon>
        <taxon>Desulfobaculum</taxon>
    </lineage>
</organism>
<dbReference type="EMBL" id="JAATJA010000001">
    <property type="protein sequence ID" value="NJB66858.1"/>
    <property type="molecule type" value="Genomic_DNA"/>
</dbReference>
<accession>A0A846QES4</accession>
<evidence type="ECO:0000256" key="1">
    <source>
        <dbReference type="SAM" id="MobiDB-lite"/>
    </source>
</evidence>
<dbReference type="RefSeq" id="WP_167939955.1">
    <property type="nucleotide sequence ID" value="NZ_JAATJA010000001.1"/>
</dbReference>
<evidence type="ECO:0000313" key="2">
    <source>
        <dbReference type="EMBL" id="NJB66858.1"/>
    </source>
</evidence>
<reference evidence="2 3" key="1">
    <citation type="submission" date="2020-03" db="EMBL/GenBank/DDBJ databases">
        <title>Genomic Encyclopedia of Type Strains, Phase IV (KMG-IV): sequencing the most valuable type-strain genomes for metagenomic binning, comparative biology and taxonomic classification.</title>
        <authorList>
            <person name="Goeker M."/>
        </authorList>
    </citation>
    <scope>NUCLEOTIDE SEQUENCE [LARGE SCALE GENOMIC DNA]</scope>
    <source>
        <strain evidence="2 3">DSM 24233</strain>
    </source>
</reference>
<dbReference type="AlphaFoldDB" id="A0A846QES4"/>
<dbReference type="Proteomes" id="UP000580856">
    <property type="component" value="Unassembled WGS sequence"/>
</dbReference>
<name>A0A846QES4_9BACT</name>
<sequence length="162" mass="16702">MRSIAIIMTFLFCVVSSLVALGLVPEMPQAGKALGVAPAAEAAHAVRPIGSHVVRLRVTQDVYPNPAALSPEEIYTPSRFGAGPSITPTSYGEGHGAPSNEAMAQEPSPDHRLAAKAASQRLISLAEAAIHRVAQDCETQHGVVVPGGRAVITAPAPGCLLV</sequence>
<proteinExistence type="predicted"/>
<comment type="caution">
    <text evidence="2">The sequence shown here is derived from an EMBL/GenBank/DDBJ whole genome shotgun (WGS) entry which is preliminary data.</text>
</comment>